<feature type="transmembrane region" description="Helical" evidence="6">
    <location>
        <begin position="82"/>
        <end position="101"/>
    </location>
</feature>
<dbReference type="RefSeq" id="WP_165835446.1">
    <property type="nucleotide sequence ID" value="NZ_QKMR01000001.1"/>
</dbReference>
<keyword evidence="3 6" id="KW-0812">Transmembrane</keyword>
<evidence type="ECO:0000256" key="2">
    <source>
        <dbReference type="ARBA" id="ARBA00007375"/>
    </source>
</evidence>
<evidence type="ECO:0000256" key="6">
    <source>
        <dbReference type="SAM" id="Phobius"/>
    </source>
</evidence>
<dbReference type="PANTHER" id="PTHR31885">
    <property type="entry name" value="GH04784P"/>
    <property type="match status" value="1"/>
</dbReference>
<proteinExistence type="inferred from homology"/>
<feature type="transmembrane region" description="Helical" evidence="6">
    <location>
        <begin position="168"/>
        <end position="192"/>
    </location>
</feature>
<comment type="similarity">
    <text evidence="2">Belongs to the TMEM86 family.</text>
</comment>
<comment type="caution">
    <text evidence="7">The sequence shown here is derived from an EMBL/GenBank/DDBJ whole genome shotgun (WGS) entry which is preliminary data.</text>
</comment>
<dbReference type="InterPro" id="IPR012506">
    <property type="entry name" value="TMEM86B-like"/>
</dbReference>
<gene>
    <name evidence="7" type="ORF">LY28_00070</name>
</gene>
<keyword evidence="8" id="KW-1185">Reference proteome</keyword>
<organism evidence="7 8">
    <name type="scientific">Ruminiclostridium sufflavum DSM 19573</name>
    <dbReference type="NCBI Taxonomy" id="1121337"/>
    <lineage>
        <taxon>Bacteria</taxon>
        <taxon>Bacillati</taxon>
        <taxon>Bacillota</taxon>
        <taxon>Clostridia</taxon>
        <taxon>Eubacteriales</taxon>
        <taxon>Oscillospiraceae</taxon>
        <taxon>Ruminiclostridium</taxon>
    </lineage>
</organism>
<dbReference type="EMBL" id="QKMR01000001">
    <property type="protein sequence ID" value="PYG90190.1"/>
    <property type="molecule type" value="Genomic_DNA"/>
</dbReference>
<keyword evidence="5 6" id="KW-0472">Membrane</keyword>
<feature type="transmembrane region" description="Helical" evidence="6">
    <location>
        <begin position="113"/>
        <end position="132"/>
    </location>
</feature>
<evidence type="ECO:0000313" key="7">
    <source>
        <dbReference type="EMBL" id="PYG90190.1"/>
    </source>
</evidence>
<name>A0A318XU78_9FIRM</name>
<sequence>MYIILFILMLISTNVLIIVNGIGIMPATIIFKCLSSILFIAVARCSYKRNPSNTKFFALMLAGLIFSSGGDMFLAFDKNNGIFFVAGVASFSIAHIMYSLGYCSMTGFSLKDILIFSGFFIPTCFIVVFGNFEFNGLKLLVVFYSAIISFMVSKAVSMLKYYSDSKKAVSLMVSGSVLFFISDWVLLFLFFYPNAASSLQAVNWMLYYTGQGLLGLSFSCTLEKDMQVILPEKDNNGKIFI</sequence>
<feature type="transmembrane region" description="Helical" evidence="6">
    <location>
        <begin position="138"/>
        <end position="156"/>
    </location>
</feature>
<accession>A0A318XU78</accession>
<evidence type="ECO:0000256" key="4">
    <source>
        <dbReference type="ARBA" id="ARBA00022989"/>
    </source>
</evidence>
<keyword evidence="4 6" id="KW-1133">Transmembrane helix</keyword>
<dbReference type="GO" id="GO:0016020">
    <property type="term" value="C:membrane"/>
    <property type="evidence" value="ECO:0007669"/>
    <property type="project" value="UniProtKB-SubCell"/>
</dbReference>
<dbReference type="AlphaFoldDB" id="A0A318XU78"/>
<reference evidence="7 8" key="1">
    <citation type="submission" date="2018-06" db="EMBL/GenBank/DDBJ databases">
        <title>Genomic Encyclopedia of Type Strains, Phase I: the one thousand microbial genomes (KMG-I) project.</title>
        <authorList>
            <person name="Kyrpides N."/>
        </authorList>
    </citation>
    <scope>NUCLEOTIDE SEQUENCE [LARGE SCALE GENOMIC DNA]</scope>
    <source>
        <strain evidence="7 8">DSM 19573</strain>
    </source>
</reference>
<dbReference type="GO" id="GO:0016787">
    <property type="term" value="F:hydrolase activity"/>
    <property type="evidence" value="ECO:0007669"/>
    <property type="project" value="TreeGrafter"/>
</dbReference>
<dbReference type="Pfam" id="PF07947">
    <property type="entry name" value="YhhN"/>
    <property type="match status" value="1"/>
</dbReference>
<protein>
    <submittedName>
        <fullName evidence="7">Putative membrane protein YhhN</fullName>
    </submittedName>
</protein>
<dbReference type="PANTHER" id="PTHR31885:SF6">
    <property type="entry name" value="GH04784P"/>
    <property type="match status" value="1"/>
</dbReference>
<feature type="transmembrane region" description="Helical" evidence="6">
    <location>
        <begin position="5"/>
        <end position="23"/>
    </location>
</feature>
<evidence type="ECO:0000256" key="1">
    <source>
        <dbReference type="ARBA" id="ARBA00004141"/>
    </source>
</evidence>
<feature type="transmembrane region" description="Helical" evidence="6">
    <location>
        <begin position="204"/>
        <end position="222"/>
    </location>
</feature>
<comment type="subcellular location">
    <subcellularLocation>
        <location evidence="1">Membrane</location>
        <topology evidence="1">Multi-pass membrane protein</topology>
    </subcellularLocation>
</comment>
<evidence type="ECO:0000256" key="5">
    <source>
        <dbReference type="ARBA" id="ARBA00023136"/>
    </source>
</evidence>
<feature type="transmembrane region" description="Helical" evidence="6">
    <location>
        <begin position="29"/>
        <end position="47"/>
    </location>
</feature>
<evidence type="ECO:0000313" key="8">
    <source>
        <dbReference type="Proteomes" id="UP000248132"/>
    </source>
</evidence>
<dbReference type="Proteomes" id="UP000248132">
    <property type="component" value="Unassembled WGS sequence"/>
</dbReference>
<feature type="transmembrane region" description="Helical" evidence="6">
    <location>
        <begin position="56"/>
        <end position="76"/>
    </location>
</feature>
<evidence type="ECO:0000256" key="3">
    <source>
        <dbReference type="ARBA" id="ARBA00022692"/>
    </source>
</evidence>